<evidence type="ECO:0000313" key="2">
    <source>
        <dbReference type="Proteomes" id="UP000237481"/>
    </source>
</evidence>
<evidence type="ECO:0000313" key="1">
    <source>
        <dbReference type="EMBL" id="POR38628.1"/>
    </source>
</evidence>
<accession>A0A2S4L859</accession>
<dbReference type="Proteomes" id="UP000237481">
    <property type="component" value="Unassembled WGS sequence"/>
</dbReference>
<comment type="caution">
    <text evidence="1">The sequence shown here is derived from an EMBL/GenBank/DDBJ whole genome shotgun (WGS) entry which is preliminary data.</text>
</comment>
<dbReference type="STRING" id="94208.A0A2S4L859"/>
<proteinExistence type="predicted"/>
<organism evidence="1 2">
    <name type="scientific">Tolypocladium paradoxum</name>
    <dbReference type="NCBI Taxonomy" id="94208"/>
    <lineage>
        <taxon>Eukaryota</taxon>
        <taxon>Fungi</taxon>
        <taxon>Dikarya</taxon>
        <taxon>Ascomycota</taxon>
        <taxon>Pezizomycotina</taxon>
        <taxon>Sordariomycetes</taxon>
        <taxon>Hypocreomycetidae</taxon>
        <taxon>Hypocreales</taxon>
        <taxon>Ophiocordycipitaceae</taxon>
        <taxon>Tolypocladium</taxon>
    </lineage>
</organism>
<name>A0A2S4L859_9HYPO</name>
<protein>
    <submittedName>
        <fullName evidence="1">Uncharacterized protein</fullName>
    </submittedName>
</protein>
<dbReference type="EMBL" id="PKSG01000122">
    <property type="protein sequence ID" value="POR38628.1"/>
    <property type="molecule type" value="Genomic_DNA"/>
</dbReference>
<reference evidence="1 2" key="1">
    <citation type="submission" date="2018-01" db="EMBL/GenBank/DDBJ databases">
        <title>Harnessing the power of phylogenomics to disentangle the directionality and signatures of interkingdom host jumping in the parasitic fungal genus Tolypocladium.</title>
        <authorList>
            <person name="Quandt C.A."/>
            <person name="Patterson W."/>
            <person name="Spatafora J.W."/>
        </authorList>
    </citation>
    <scope>NUCLEOTIDE SEQUENCE [LARGE SCALE GENOMIC DNA]</scope>
    <source>
        <strain evidence="1 2">NRBC 100945</strain>
    </source>
</reference>
<gene>
    <name evidence="1" type="ORF">TPAR_01172</name>
</gene>
<dbReference type="OrthoDB" id="4909481at2759"/>
<keyword evidence="2" id="KW-1185">Reference proteome</keyword>
<dbReference type="AlphaFoldDB" id="A0A2S4L859"/>
<sequence length="184" mass="21060">MDISVHAVRAEDIDVLSTFQIANFFRQHKSITSDNCNHRAATITKSPVSPTLVQGQTSYNVAADAGHRLKVVQFRNSALNIDIVHQARQTYREFVPNCEFRGMLSDLYMYETDLVAGVAFYRARRQLLAPSMEQHLLRTVEDFARFFASAWTNRLGLKQSPDVALCIRGDRCDRVVRWRGWPLV</sequence>